<dbReference type="SMART" id="SM00174">
    <property type="entry name" value="RHO"/>
    <property type="match status" value="1"/>
</dbReference>
<dbReference type="PRINTS" id="PR00449">
    <property type="entry name" value="RASTRNSFRMNG"/>
</dbReference>
<comment type="caution">
    <text evidence="2">The sequence shown here is derived from an EMBL/GenBank/DDBJ whole genome shotgun (WGS) entry which is preliminary data.</text>
</comment>
<dbReference type="PROSITE" id="PS51421">
    <property type="entry name" value="RAS"/>
    <property type="match status" value="1"/>
</dbReference>
<accession>A0A5J9WIG8</accession>
<name>A0A5J9WIG8_9POAL</name>
<dbReference type="FunFam" id="3.40.50.300:FF:001329">
    <property type="entry name" value="Small GTP-binding protein, putative"/>
    <property type="match status" value="1"/>
</dbReference>
<dbReference type="PANTHER" id="PTHR47979">
    <property type="entry name" value="DRAB11-RELATED"/>
    <property type="match status" value="1"/>
</dbReference>
<dbReference type="SMART" id="SM00173">
    <property type="entry name" value="RAS"/>
    <property type="match status" value="1"/>
</dbReference>
<dbReference type="NCBIfam" id="TIGR00231">
    <property type="entry name" value="small_GTP"/>
    <property type="match status" value="1"/>
</dbReference>
<organism evidence="2 3">
    <name type="scientific">Eragrostis curvula</name>
    <name type="common">weeping love grass</name>
    <dbReference type="NCBI Taxonomy" id="38414"/>
    <lineage>
        <taxon>Eukaryota</taxon>
        <taxon>Viridiplantae</taxon>
        <taxon>Streptophyta</taxon>
        <taxon>Embryophyta</taxon>
        <taxon>Tracheophyta</taxon>
        <taxon>Spermatophyta</taxon>
        <taxon>Magnoliopsida</taxon>
        <taxon>Liliopsida</taxon>
        <taxon>Poales</taxon>
        <taxon>Poaceae</taxon>
        <taxon>PACMAD clade</taxon>
        <taxon>Chloridoideae</taxon>
        <taxon>Eragrostideae</taxon>
        <taxon>Eragrostidinae</taxon>
        <taxon>Eragrostis</taxon>
    </lineage>
</organism>
<reference evidence="2 3" key="1">
    <citation type="journal article" date="2019" name="Sci. Rep.">
        <title>A high-quality genome of Eragrostis curvula grass provides insights into Poaceae evolution and supports new strategies to enhance forage quality.</title>
        <authorList>
            <person name="Carballo J."/>
            <person name="Santos B.A.C.M."/>
            <person name="Zappacosta D."/>
            <person name="Garbus I."/>
            <person name="Selva J.P."/>
            <person name="Gallo C.A."/>
            <person name="Diaz A."/>
            <person name="Albertini E."/>
            <person name="Caccamo M."/>
            <person name="Echenique V."/>
        </authorList>
    </citation>
    <scope>NUCLEOTIDE SEQUENCE [LARGE SCALE GENOMIC DNA]</scope>
    <source>
        <strain evidence="3">cv. Victoria</strain>
        <tissue evidence="2">Leaf</tissue>
    </source>
</reference>
<dbReference type="PROSITE" id="PS51419">
    <property type="entry name" value="RAB"/>
    <property type="match status" value="1"/>
</dbReference>
<dbReference type="Gramene" id="TVU47736">
    <property type="protein sequence ID" value="TVU47736"/>
    <property type="gene ID" value="EJB05_07345"/>
</dbReference>
<dbReference type="SMART" id="SM00176">
    <property type="entry name" value="RAN"/>
    <property type="match status" value="1"/>
</dbReference>
<evidence type="ECO:0000313" key="3">
    <source>
        <dbReference type="Proteomes" id="UP000324897"/>
    </source>
</evidence>
<dbReference type="EMBL" id="RWGY01000004">
    <property type="protein sequence ID" value="TVU47736.1"/>
    <property type="molecule type" value="Genomic_DNA"/>
</dbReference>
<dbReference type="InterPro" id="IPR005225">
    <property type="entry name" value="Small_GTP-bd"/>
</dbReference>
<dbReference type="InterPro" id="IPR001806">
    <property type="entry name" value="Small_GTPase"/>
</dbReference>
<dbReference type="GO" id="GO:0005525">
    <property type="term" value="F:GTP binding"/>
    <property type="evidence" value="ECO:0007669"/>
    <property type="project" value="InterPro"/>
</dbReference>
<sequence>METPRRNLPWVQFYKCVTIGDEAVGKSCLLLRFMGKKFRPELDPTIGMEADQRIISIDDKPTKFQIWDPAGEESRMFCTSRGLYRGAAAAILVYDITRRETFDHIGRWLKEAEELAPPNLTTILVGNKCDLSHERAVSYEEGQEFAEKHGLIFMESSAKTNQNVEEAFFTAARTVSKKSEDGVLHPSAECAGLPLLLHVKFGRGAGSFQACGCCIS</sequence>
<dbReference type="Gene3D" id="3.40.50.300">
    <property type="entry name" value="P-loop containing nucleotide triphosphate hydrolases"/>
    <property type="match status" value="1"/>
</dbReference>
<dbReference type="SUPFAM" id="SSF52540">
    <property type="entry name" value="P-loop containing nucleoside triphosphate hydrolases"/>
    <property type="match status" value="1"/>
</dbReference>
<comment type="similarity">
    <text evidence="1">Belongs to the small GTPase superfamily. Rab family.</text>
</comment>
<dbReference type="OrthoDB" id="9989112at2759"/>
<gene>
    <name evidence="2" type="ORF">EJB05_07345</name>
</gene>
<dbReference type="SMART" id="SM00175">
    <property type="entry name" value="RAB"/>
    <property type="match status" value="1"/>
</dbReference>
<keyword evidence="3" id="KW-1185">Reference proteome</keyword>
<dbReference type="InterPro" id="IPR050209">
    <property type="entry name" value="Rab_GTPases_membrane_traffic"/>
</dbReference>
<evidence type="ECO:0000313" key="2">
    <source>
        <dbReference type="EMBL" id="TVU47736.1"/>
    </source>
</evidence>
<dbReference type="Proteomes" id="UP000324897">
    <property type="component" value="Chromosome 5"/>
</dbReference>
<dbReference type="InterPro" id="IPR027417">
    <property type="entry name" value="P-loop_NTPase"/>
</dbReference>
<dbReference type="AlphaFoldDB" id="A0A5J9WIG8"/>
<dbReference type="GO" id="GO:0003924">
    <property type="term" value="F:GTPase activity"/>
    <property type="evidence" value="ECO:0007669"/>
    <property type="project" value="InterPro"/>
</dbReference>
<protein>
    <submittedName>
        <fullName evidence="2">Uncharacterized protein</fullName>
    </submittedName>
</protein>
<proteinExistence type="inferred from homology"/>
<evidence type="ECO:0000256" key="1">
    <source>
        <dbReference type="ARBA" id="ARBA00006270"/>
    </source>
</evidence>
<dbReference type="Pfam" id="PF00071">
    <property type="entry name" value="Ras"/>
    <property type="match status" value="1"/>
</dbReference>
<dbReference type="PROSITE" id="PS51420">
    <property type="entry name" value="RHO"/>
    <property type="match status" value="1"/>
</dbReference>